<name>A0A218WIQ2_PUNGR</name>
<dbReference type="Proteomes" id="UP000197138">
    <property type="component" value="Unassembled WGS sequence"/>
</dbReference>
<comment type="caution">
    <text evidence="1">The sequence shown here is derived from an EMBL/GenBank/DDBJ whole genome shotgun (WGS) entry which is preliminary data.</text>
</comment>
<proteinExistence type="predicted"/>
<evidence type="ECO:0000313" key="2">
    <source>
        <dbReference type="Proteomes" id="UP000197138"/>
    </source>
</evidence>
<dbReference type="EMBL" id="MTKT01004293">
    <property type="protein sequence ID" value="OWM72388.1"/>
    <property type="molecule type" value="Genomic_DNA"/>
</dbReference>
<sequence length="97" mass="10358">MSFGESNRSTYGGVSELTGRLSSVSGEVAATDANLDRKGSLGFIGGIGIFAEFLELTAQQRVLLLVEGADEDGARELIVTCRAVAMAYLWRASELRK</sequence>
<accession>A0A218WIQ2</accession>
<gene>
    <name evidence="1" type="ORF">CDL15_Pgr018273</name>
</gene>
<dbReference type="AlphaFoldDB" id="A0A218WIQ2"/>
<protein>
    <submittedName>
        <fullName evidence="1">Uncharacterized protein</fullName>
    </submittedName>
</protein>
<reference evidence="2" key="1">
    <citation type="journal article" date="2017" name="Plant J.">
        <title>The pomegranate (Punica granatum L.) genome and the genomics of punicalagin biosynthesis.</title>
        <authorList>
            <person name="Qin G."/>
            <person name="Xu C."/>
            <person name="Ming R."/>
            <person name="Tang H."/>
            <person name="Guyot R."/>
            <person name="Kramer E.M."/>
            <person name="Hu Y."/>
            <person name="Yi X."/>
            <person name="Qi Y."/>
            <person name="Xu X."/>
            <person name="Gao Z."/>
            <person name="Pan H."/>
            <person name="Jian J."/>
            <person name="Tian Y."/>
            <person name="Yue Z."/>
            <person name="Xu Y."/>
        </authorList>
    </citation>
    <scope>NUCLEOTIDE SEQUENCE [LARGE SCALE GENOMIC DNA]</scope>
    <source>
        <strain evidence="2">cv. Dabenzi</strain>
    </source>
</reference>
<evidence type="ECO:0000313" key="1">
    <source>
        <dbReference type="EMBL" id="OWM72388.1"/>
    </source>
</evidence>
<organism evidence="1 2">
    <name type="scientific">Punica granatum</name>
    <name type="common">Pomegranate</name>
    <dbReference type="NCBI Taxonomy" id="22663"/>
    <lineage>
        <taxon>Eukaryota</taxon>
        <taxon>Viridiplantae</taxon>
        <taxon>Streptophyta</taxon>
        <taxon>Embryophyta</taxon>
        <taxon>Tracheophyta</taxon>
        <taxon>Spermatophyta</taxon>
        <taxon>Magnoliopsida</taxon>
        <taxon>eudicotyledons</taxon>
        <taxon>Gunneridae</taxon>
        <taxon>Pentapetalae</taxon>
        <taxon>rosids</taxon>
        <taxon>malvids</taxon>
        <taxon>Myrtales</taxon>
        <taxon>Lythraceae</taxon>
        <taxon>Punica</taxon>
    </lineage>
</organism>